<dbReference type="Pfam" id="PF00400">
    <property type="entry name" value="WD40"/>
    <property type="match status" value="5"/>
</dbReference>
<dbReference type="GO" id="GO:0003677">
    <property type="term" value="F:DNA binding"/>
    <property type="evidence" value="ECO:0007669"/>
    <property type="project" value="InterPro"/>
</dbReference>
<dbReference type="FunFam" id="3.90.1800.10:FF:000004">
    <property type="entry name" value="DNA-directed RNA polymerase subunit beta"/>
    <property type="match status" value="1"/>
</dbReference>
<feature type="repeat" description="WD" evidence="16">
    <location>
        <begin position="155"/>
        <end position="186"/>
    </location>
</feature>
<dbReference type="CDD" id="cd00653">
    <property type="entry name" value="RNA_pol_B_RPB2"/>
    <property type="match status" value="1"/>
</dbReference>
<dbReference type="HAMAP" id="MF_03037">
    <property type="entry name" value="ciao1"/>
    <property type="match status" value="1"/>
</dbReference>
<dbReference type="CDD" id="cd00200">
    <property type="entry name" value="WD40"/>
    <property type="match status" value="1"/>
</dbReference>
<comment type="similarity">
    <text evidence="15">Belongs to the WD repeat CIA1 family.</text>
</comment>
<evidence type="ECO:0000259" key="19">
    <source>
        <dbReference type="Pfam" id="PF00562"/>
    </source>
</evidence>
<name>A0AAD4NAG5_9BILA</name>
<feature type="domain" description="RNA polymerase Rpb2" evidence="21">
    <location>
        <begin position="544"/>
        <end position="660"/>
    </location>
</feature>
<feature type="domain" description="RNA polymerase Rpb2" evidence="20">
    <location>
        <begin position="1333"/>
        <end position="1450"/>
    </location>
</feature>
<dbReference type="InterPro" id="IPR037033">
    <property type="entry name" value="DNA-dir_RNAP_su2_hyb_sf"/>
</dbReference>
<dbReference type="SUPFAM" id="SSF64484">
    <property type="entry name" value="beta and beta-prime subunits of DNA dependent RNA-polymerase"/>
    <property type="match status" value="1"/>
</dbReference>
<dbReference type="InterPro" id="IPR007120">
    <property type="entry name" value="DNA-dir_RNAP_su2_dom"/>
</dbReference>
<dbReference type="GO" id="GO:0016226">
    <property type="term" value="P:iron-sulfur cluster assembly"/>
    <property type="evidence" value="ECO:0007669"/>
    <property type="project" value="UniProtKB-UniRule"/>
</dbReference>
<evidence type="ECO:0000259" key="20">
    <source>
        <dbReference type="Pfam" id="PF04560"/>
    </source>
</evidence>
<comment type="function">
    <text evidence="18">DNA-dependent RNA polymerase catalyzes the transcription of DNA into RNA using the four ribonucleoside triphosphates as substrates.</text>
</comment>
<comment type="similarity">
    <text evidence="2 17">Belongs to the RNA polymerase beta chain family.</text>
</comment>
<accession>A0AAD4NAG5</accession>
<dbReference type="PROSITE" id="PS01166">
    <property type="entry name" value="RNA_POL_BETA"/>
    <property type="match status" value="1"/>
</dbReference>
<dbReference type="FunFam" id="2.40.270.10:FF:000011">
    <property type="entry name" value="DNA-directed RNA polymerase subunit beta"/>
    <property type="match status" value="1"/>
</dbReference>
<dbReference type="GO" id="GO:0006351">
    <property type="term" value="P:DNA-templated transcription"/>
    <property type="evidence" value="ECO:0007669"/>
    <property type="project" value="InterPro"/>
</dbReference>
<dbReference type="PROSITE" id="PS50082">
    <property type="entry name" value="WD_REPEATS_2"/>
    <property type="match status" value="4"/>
</dbReference>
<dbReference type="Gene3D" id="3.90.1800.10">
    <property type="entry name" value="RNA polymerase alpha subunit dimerisation domain"/>
    <property type="match status" value="1"/>
</dbReference>
<keyword evidence="7 18" id="KW-0548">Nucleotidyltransferase</keyword>
<dbReference type="InterPro" id="IPR009674">
    <property type="entry name" value="Rpa2_dom_4"/>
</dbReference>
<keyword evidence="5 16" id="KW-0853">WD repeat</keyword>
<dbReference type="FunFam" id="2.40.270.10:FF:000006">
    <property type="entry name" value="DNA-directed RNA polymerase subunit beta"/>
    <property type="match status" value="1"/>
</dbReference>
<dbReference type="InterPro" id="IPR036322">
    <property type="entry name" value="WD40_repeat_dom_sf"/>
</dbReference>
<feature type="repeat" description="WD" evidence="16">
    <location>
        <begin position="20"/>
        <end position="45"/>
    </location>
</feature>
<comment type="subunit">
    <text evidence="3">Component of the RNA polymerase I (Pol I) complex consisting of at least 13 subunits.</text>
</comment>
<dbReference type="InterPro" id="IPR007641">
    <property type="entry name" value="RNA_pol_Rpb2_7"/>
</dbReference>
<evidence type="ECO:0000313" key="25">
    <source>
        <dbReference type="EMBL" id="KAI1717170.1"/>
    </source>
</evidence>
<dbReference type="Pfam" id="PF04565">
    <property type="entry name" value="RNA_pol_Rpb2_3"/>
    <property type="match status" value="1"/>
</dbReference>
<dbReference type="PROSITE" id="PS50294">
    <property type="entry name" value="WD_REPEATS_REGION"/>
    <property type="match status" value="3"/>
</dbReference>
<reference evidence="25" key="1">
    <citation type="submission" date="2022-01" db="EMBL/GenBank/DDBJ databases">
        <title>Genome Sequence Resource for Two Populations of Ditylenchus destructor, the Migratory Endoparasitic Phytonematode.</title>
        <authorList>
            <person name="Zhang H."/>
            <person name="Lin R."/>
            <person name="Xie B."/>
        </authorList>
    </citation>
    <scope>NUCLEOTIDE SEQUENCE</scope>
    <source>
        <strain evidence="25">BazhouSP</strain>
    </source>
</reference>
<dbReference type="InterPro" id="IPR007644">
    <property type="entry name" value="RNA_pol_bsu_protrusion"/>
</dbReference>
<dbReference type="InterPro" id="IPR015943">
    <property type="entry name" value="WD40/YVTN_repeat-like_dom_sf"/>
</dbReference>
<keyword evidence="13" id="KW-0539">Nucleus</keyword>
<evidence type="ECO:0000256" key="14">
    <source>
        <dbReference type="ARBA" id="ARBA00047768"/>
    </source>
</evidence>
<keyword evidence="6 18" id="KW-0808">Transferase</keyword>
<keyword evidence="26" id="KW-1185">Reference proteome</keyword>
<dbReference type="Proteomes" id="UP001201812">
    <property type="component" value="Unassembled WGS sequence"/>
</dbReference>
<dbReference type="SUPFAM" id="SSF50978">
    <property type="entry name" value="WD40 repeat-like"/>
    <property type="match status" value="1"/>
</dbReference>
<feature type="repeat" description="WD" evidence="16">
    <location>
        <begin position="110"/>
        <end position="151"/>
    </location>
</feature>
<dbReference type="InterPro" id="IPR037034">
    <property type="entry name" value="RNA_pol_Rpb2_2_sf"/>
</dbReference>
<dbReference type="InterPro" id="IPR007121">
    <property type="entry name" value="RNA_pol_bsu_CS"/>
</dbReference>
<evidence type="ECO:0000256" key="1">
    <source>
        <dbReference type="ARBA" id="ARBA00004123"/>
    </source>
</evidence>
<dbReference type="GO" id="GO:0005634">
    <property type="term" value="C:nucleus"/>
    <property type="evidence" value="ECO:0007669"/>
    <property type="project" value="UniProtKB-SubCell"/>
</dbReference>
<feature type="domain" description="RNA polymerase beta subunit protrusion" evidence="22">
    <location>
        <begin position="333"/>
        <end position="715"/>
    </location>
</feature>
<dbReference type="GO" id="GO:0008270">
    <property type="term" value="F:zinc ion binding"/>
    <property type="evidence" value="ECO:0007669"/>
    <property type="project" value="UniProtKB-KW"/>
</dbReference>
<evidence type="ECO:0000256" key="6">
    <source>
        <dbReference type="ARBA" id="ARBA00022679"/>
    </source>
</evidence>
<comment type="function">
    <text evidence="15">Essential component of the cytosolic iron-sulfur (Fe/S) protein assembly machinery. Required for the maturation of extramitochondrial Fe/S proteins.</text>
</comment>
<evidence type="ECO:0000256" key="11">
    <source>
        <dbReference type="ARBA" id="ARBA00022833"/>
    </source>
</evidence>
<evidence type="ECO:0000256" key="4">
    <source>
        <dbReference type="ARBA" id="ARBA00022478"/>
    </source>
</evidence>
<dbReference type="InterPro" id="IPR014724">
    <property type="entry name" value="RNA_pol_RPB2_OB-fold"/>
</dbReference>
<comment type="subcellular location">
    <subcellularLocation>
        <location evidence="1">Nucleus</location>
    </subcellularLocation>
</comment>
<dbReference type="GO" id="GO:0000428">
    <property type="term" value="C:DNA-directed RNA polymerase complex"/>
    <property type="evidence" value="ECO:0007669"/>
    <property type="project" value="UniProtKB-KW"/>
</dbReference>
<dbReference type="Pfam" id="PF04560">
    <property type="entry name" value="RNA_pol_Rpb2_7"/>
    <property type="match status" value="1"/>
</dbReference>
<dbReference type="FunFam" id="3.90.1100.10:FF:000008">
    <property type="entry name" value="DNA-directed RNA polymerase subunit beta"/>
    <property type="match status" value="1"/>
</dbReference>
<comment type="caution">
    <text evidence="25">The sequence shown here is derived from an EMBL/GenBank/DDBJ whole genome shotgun (WGS) entry which is preliminary data.</text>
</comment>
<proteinExistence type="inferred from homology"/>
<sequence length="1460" mass="165051">MKAERILSKEHSSLVVTSRIWGVNWNHSGRVLASCGDDKSIKVWEYAEVNDEKGVNASLTCLNTISGDQRRTIRYITFSPCGTYLASASFDGSIIIYEYRDGDFDEAHKLEGHENEVKCCEFSVSGEFLATCSRDKTVWVWQVDEDNDYEVGSILQNHSADVKFVVWHPNEDILVSGGYDCSIRFYAFDGDDWVTQHAIPDAHDNTVWSASFNGSGDYLCTCGADSAVKVWKRNPQNSLNNEPFWSKEVDFPILDTRWPLYSVSWNHQNGLIAVGGGDCLIRFFSFDEENAALSLLCILRLDAEINCLKWNPVFKNIIGAAYIRPEMDCDIAGYHVESFNYLTDEGLHSAAVDVPTVKLRLPHGDAVEFSYTSARLGYPALENTNKIGQNLELTKIYPSECRQRGLTYATTLSATIDFSVNGKKIDSIETVIGEVPVMLMSKHCNLHGFNREQLIRHGEEGNERGGYFVVNGSEKVVRLLVANKRNFPLAIQRASHRDKGQLFSDSAVMMRCVRGNFAAAAINLHYLESASITMSLQYRRELFYVPLMYVLRALTDMNDAMIYEHLTRGRPGDTFWANCVTNMLVTAQEEACVALGTRFRVALGNMIAPWEPDEAAAHYLLKYCVAIHLDTNEEKFFCLALMAHKLIALVKNEITSESLDNPQFQEASVSGHIMLLLIREKMENILTSARSNLEKSANKRTDTFTMNNNEMLKALKVGELTHHLRNFLSTGNLKTNNGLGLMQTNGFSVIAERINYLRFVSHFRAIHRGAFFTEMRTTDVRKLRPEAWGFICPVHTPDGAPCGLLNHITATCRIVTHYSVTRKIEATLTSLGMLPHKLCTLVKSESLFPVIVDGNFLGYIPREKAWQIERQLRGIKVNKDDDRIPYITEITLIRHSPDPANVMTQFPGLYLYTSPGRMIRPVYNLLYQVREYIGIFEQVYLSIIIDPEEAEPGVTIHQELHPSALFSFAGNLIPFPDHNQSPRNVYQCQMGKQTMGVPVHAWRHRADNKMYLLQTPQKPLLKLESHDIYEMDEYPLGTNACVAVISYTGYDMEDAMVINKSSYQRGFAHGGVIKVERINLAENKRQGFGKGVPDEFFFGDMEKLPSTITEDGLPIPGRLYRKDDIYYSTFDTVSGKFKTYKFKSEEPAYCLLVRIVDEGQVKQKVHALIQWRITRNPIIGDKFASRHGQKGINSFLWPAESLPFSDSGMVPDIIFNPHGFPSRMTIGMMIESMAGKAAAMHGTSYDASPFVFNEENTAIDHFGKLLQKAGFNHHGNETLYSGINGKEMEVQIFFGIVYYQRLRHMIADKFQVRATGPVDPVTLQPVKGRKMGGGIRFGEMERDALIAHGTAFCLQDRLFNCSDKDEAYMCASCGSLVSVAQLRPHMAISRKIESAFHKHNATIKDTNFHNAMKRHCTVCKRDDQVFLVQVPRVFRYLCAELSSVNVKVQLRINHPKNLKH</sequence>
<evidence type="ECO:0000256" key="17">
    <source>
        <dbReference type="RuleBase" id="RU000434"/>
    </source>
</evidence>
<dbReference type="InterPro" id="IPR015712">
    <property type="entry name" value="DNA-dir_RNA_pol_su2"/>
</dbReference>
<keyword evidence="10" id="KW-0863">Zinc-finger</keyword>
<evidence type="ECO:0000256" key="9">
    <source>
        <dbReference type="ARBA" id="ARBA00022737"/>
    </source>
</evidence>
<evidence type="ECO:0000256" key="3">
    <source>
        <dbReference type="ARBA" id="ARBA00011251"/>
    </source>
</evidence>
<evidence type="ECO:0000256" key="18">
    <source>
        <dbReference type="RuleBase" id="RU363031"/>
    </source>
</evidence>
<feature type="repeat" description="WD" evidence="16">
    <location>
        <begin position="200"/>
        <end position="241"/>
    </location>
</feature>
<dbReference type="GO" id="GO:0003899">
    <property type="term" value="F:DNA-directed RNA polymerase activity"/>
    <property type="evidence" value="ECO:0007669"/>
    <property type="project" value="UniProtKB-EC"/>
</dbReference>
<evidence type="ECO:0000256" key="2">
    <source>
        <dbReference type="ARBA" id="ARBA00006835"/>
    </source>
</evidence>
<dbReference type="InterPro" id="IPR001680">
    <property type="entry name" value="WD40_rpt"/>
</dbReference>
<keyword evidence="11" id="KW-0862">Zinc</keyword>
<comment type="catalytic activity">
    <reaction evidence="14">
        <text>RNA(n) + a ribonucleoside 5'-triphosphate = RNA(n+1) + diphosphate</text>
        <dbReference type="Rhea" id="RHEA:21248"/>
        <dbReference type="Rhea" id="RHEA-COMP:14527"/>
        <dbReference type="Rhea" id="RHEA-COMP:17342"/>
        <dbReference type="ChEBI" id="CHEBI:33019"/>
        <dbReference type="ChEBI" id="CHEBI:61557"/>
        <dbReference type="ChEBI" id="CHEBI:140395"/>
        <dbReference type="EC" id="2.7.7.6"/>
    </reaction>
    <physiologicalReaction direction="left-to-right" evidence="14">
        <dbReference type="Rhea" id="RHEA:21249"/>
    </physiologicalReaction>
</comment>
<evidence type="ECO:0000256" key="8">
    <source>
        <dbReference type="ARBA" id="ARBA00022723"/>
    </source>
</evidence>
<feature type="domain" description="DNA-directed RNA polymerase I subunit RPA2" evidence="24">
    <location>
        <begin position="857"/>
        <end position="920"/>
    </location>
</feature>
<dbReference type="Pfam" id="PF04563">
    <property type="entry name" value="RNA_pol_Rpb2_1"/>
    <property type="match status" value="1"/>
</dbReference>
<dbReference type="PANTHER" id="PTHR20856">
    <property type="entry name" value="DNA-DIRECTED RNA POLYMERASE I SUBUNIT 2"/>
    <property type="match status" value="1"/>
</dbReference>
<keyword evidence="8" id="KW-0479">Metal-binding</keyword>
<gene>
    <name evidence="25" type="ORF">DdX_06901</name>
</gene>
<dbReference type="Gene3D" id="2.40.270.10">
    <property type="entry name" value="DNA-directed RNA polymerase, subunit 2, domain 6"/>
    <property type="match status" value="1"/>
</dbReference>
<dbReference type="EMBL" id="JAKKPZ010000009">
    <property type="protein sequence ID" value="KAI1717170.1"/>
    <property type="molecule type" value="Genomic_DNA"/>
</dbReference>
<dbReference type="Gene3D" id="3.90.1100.10">
    <property type="match status" value="1"/>
</dbReference>
<evidence type="ECO:0000313" key="26">
    <source>
        <dbReference type="Proteomes" id="UP001201812"/>
    </source>
</evidence>
<keyword evidence="9" id="KW-0677">Repeat</keyword>
<evidence type="ECO:0000259" key="21">
    <source>
        <dbReference type="Pfam" id="PF04561"/>
    </source>
</evidence>
<dbReference type="Pfam" id="PF04561">
    <property type="entry name" value="RNA_pol_Rpb2_2"/>
    <property type="match status" value="1"/>
</dbReference>
<dbReference type="InterPro" id="IPR028608">
    <property type="entry name" value="CIAO1/Cia1"/>
</dbReference>
<evidence type="ECO:0000256" key="12">
    <source>
        <dbReference type="ARBA" id="ARBA00023163"/>
    </source>
</evidence>
<protein>
    <recommendedName>
        <fullName evidence="15">Probable cytosolic iron-sulfur protein assembly protein CIAO1 homolog</fullName>
    </recommendedName>
</protein>
<organism evidence="25 26">
    <name type="scientific">Ditylenchus destructor</name>
    <dbReference type="NCBI Taxonomy" id="166010"/>
    <lineage>
        <taxon>Eukaryota</taxon>
        <taxon>Metazoa</taxon>
        <taxon>Ecdysozoa</taxon>
        <taxon>Nematoda</taxon>
        <taxon>Chromadorea</taxon>
        <taxon>Rhabditida</taxon>
        <taxon>Tylenchina</taxon>
        <taxon>Tylenchomorpha</taxon>
        <taxon>Sphaerularioidea</taxon>
        <taxon>Anguinidae</taxon>
        <taxon>Anguininae</taxon>
        <taxon>Ditylenchus</taxon>
    </lineage>
</organism>
<evidence type="ECO:0000259" key="23">
    <source>
        <dbReference type="Pfam" id="PF04565"/>
    </source>
</evidence>
<dbReference type="Gene3D" id="3.90.1070.20">
    <property type="match status" value="1"/>
</dbReference>
<dbReference type="Gene3D" id="3.90.1110.10">
    <property type="entry name" value="RNA polymerase Rpb2, domain 2"/>
    <property type="match status" value="1"/>
</dbReference>
<evidence type="ECO:0000256" key="10">
    <source>
        <dbReference type="ARBA" id="ARBA00022771"/>
    </source>
</evidence>
<dbReference type="Pfam" id="PF00562">
    <property type="entry name" value="RNA_pol_Rpb2_6"/>
    <property type="match status" value="1"/>
</dbReference>
<evidence type="ECO:0000256" key="16">
    <source>
        <dbReference type="PROSITE-ProRule" id="PRU00221"/>
    </source>
</evidence>
<evidence type="ECO:0000256" key="13">
    <source>
        <dbReference type="ARBA" id="ARBA00023242"/>
    </source>
</evidence>
<evidence type="ECO:0000256" key="5">
    <source>
        <dbReference type="ARBA" id="ARBA00022574"/>
    </source>
</evidence>
<dbReference type="GO" id="GO:0097361">
    <property type="term" value="C:cytosolic [4Fe-4S] assembly targeting complex"/>
    <property type="evidence" value="ECO:0007669"/>
    <property type="project" value="InterPro"/>
</dbReference>
<dbReference type="Pfam" id="PF06883">
    <property type="entry name" value="RNA_pol_Rpa2_4"/>
    <property type="match status" value="1"/>
</dbReference>
<feature type="domain" description="RNA polymerase Rpb2" evidence="23">
    <location>
        <begin position="750"/>
        <end position="814"/>
    </location>
</feature>
<keyword evidence="4 18" id="KW-0240">DNA-directed RNA polymerase</keyword>
<keyword evidence="12 18" id="KW-0804">Transcription</keyword>
<dbReference type="Gene3D" id="2.130.10.10">
    <property type="entry name" value="YVTN repeat-like/Quinoprotein amine dehydrogenase"/>
    <property type="match status" value="1"/>
</dbReference>
<evidence type="ECO:0000259" key="24">
    <source>
        <dbReference type="Pfam" id="PF06883"/>
    </source>
</evidence>
<dbReference type="GO" id="GO:0032549">
    <property type="term" value="F:ribonucleoside binding"/>
    <property type="evidence" value="ECO:0007669"/>
    <property type="project" value="InterPro"/>
</dbReference>
<dbReference type="InterPro" id="IPR007645">
    <property type="entry name" value="RNA_pol_Rpb2_3"/>
</dbReference>
<dbReference type="SMART" id="SM00320">
    <property type="entry name" value="WD40"/>
    <property type="match status" value="6"/>
</dbReference>
<dbReference type="InterPro" id="IPR007642">
    <property type="entry name" value="RNA_pol_Rpb2_2"/>
</dbReference>
<evidence type="ECO:0000256" key="15">
    <source>
        <dbReference type="HAMAP-Rule" id="MF_03037"/>
    </source>
</evidence>
<evidence type="ECO:0000259" key="22">
    <source>
        <dbReference type="Pfam" id="PF04563"/>
    </source>
</evidence>
<dbReference type="Gene3D" id="2.40.50.150">
    <property type="match status" value="1"/>
</dbReference>
<feature type="domain" description="DNA-directed RNA polymerase subunit 2 hybrid-binding" evidence="19">
    <location>
        <begin position="971"/>
        <end position="1330"/>
    </location>
</feature>
<evidence type="ECO:0000256" key="7">
    <source>
        <dbReference type="ARBA" id="ARBA00022695"/>
    </source>
</evidence>